<dbReference type="EMBL" id="CP001631">
    <property type="protein sequence ID" value="ACU54588.1"/>
    <property type="molecule type" value="Genomic_DNA"/>
</dbReference>
<keyword evidence="8" id="KW-1185">Reference proteome</keyword>
<comment type="similarity">
    <text evidence="2 6">Belongs to the 4-toluene sulfonate uptake permease (TSUP) (TC 2.A.102) family.</text>
</comment>
<feature type="transmembrane region" description="Helical" evidence="6">
    <location>
        <begin position="79"/>
        <end position="98"/>
    </location>
</feature>
<accession>C7M0T0</accession>
<evidence type="ECO:0000256" key="1">
    <source>
        <dbReference type="ARBA" id="ARBA00004141"/>
    </source>
</evidence>
<keyword evidence="6" id="KW-1003">Cell membrane</keyword>
<feature type="transmembrane region" description="Helical" evidence="6">
    <location>
        <begin position="104"/>
        <end position="122"/>
    </location>
</feature>
<dbReference type="PANTHER" id="PTHR43701">
    <property type="entry name" value="MEMBRANE TRANSPORTER PROTEIN MJ0441-RELATED"/>
    <property type="match status" value="1"/>
</dbReference>
<keyword evidence="5 6" id="KW-0472">Membrane</keyword>
<feature type="transmembrane region" description="Helical" evidence="6">
    <location>
        <begin position="259"/>
        <end position="276"/>
    </location>
</feature>
<keyword evidence="3 6" id="KW-0812">Transmembrane</keyword>
<feature type="transmembrane region" description="Helical" evidence="6">
    <location>
        <begin position="232"/>
        <end position="253"/>
    </location>
</feature>
<sequence length="281" mass="28769">MMVITPLVFIIALIVIAAVAGLLGSLVGLGGGIVVVPVLTLVFHVDIRLAVGASLVTVVATSATGASRLVRRGMVNVRLALYLAIATTLGAIVGALLSRAVPTRFLFLLFAAILVYSAVAMLRRRSGDRIEQPRDDRIADALQLHGAAPIGDGGVLVAHRVERSLLGLVLMFGAGVVSALLGIGSGALNVPTMDMLMGVPLKVASATSSFMIGMTAAASAAIYLSRGQIDPILAGPIAVGVLGGATLGARLLTRVNVTVVRWVFIAVLVVVAVEMLQKGIG</sequence>
<dbReference type="PANTHER" id="PTHR43701:SF2">
    <property type="entry name" value="MEMBRANE TRANSPORTER PROTEIN YJNA-RELATED"/>
    <property type="match status" value="1"/>
</dbReference>
<dbReference type="HOGENOM" id="CLU_045498_5_2_11"/>
<feature type="transmembrane region" description="Helical" evidence="6">
    <location>
        <begin position="165"/>
        <end position="183"/>
    </location>
</feature>
<name>C7M0T0_ACIFD</name>
<dbReference type="InterPro" id="IPR051598">
    <property type="entry name" value="TSUP/Inactive_protease-like"/>
</dbReference>
<dbReference type="eggNOG" id="COG0730">
    <property type="taxonomic scope" value="Bacteria"/>
</dbReference>
<evidence type="ECO:0000256" key="6">
    <source>
        <dbReference type="RuleBase" id="RU363041"/>
    </source>
</evidence>
<dbReference type="OrthoDB" id="9777163at2"/>
<dbReference type="STRING" id="525909.Afer_1672"/>
<feature type="transmembrane region" description="Helical" evidence="6">
    <location>
        <begin position="7"/>
        <end position="35"/>
    </location>
</feature>
<organism evidence="7 8">
    <name type="scientific">Acidimicrobium ferrooxidans (strain DSM 10331 / JCM 15462 / NBRC 103882 / ICP)</name>
    <dbReference type="NCBI Taxonomy" id="525909"/>
    <lineage>
        <taxon>Bacteria</taxon>
        <taxon>Bacillati</taxon>
        <taxon>Actinomycetota</taxon>
        <taxon>Acidimicrobiia</taxon>
        <taxon>Acidimicrobiales</taxon>
        <taxon>Acidimicrobiaceae</taxon>
        <taxon>Acidimicrobium</taxon>
    </lineage>
</organism>
<evidence type="ECO:0000256" key="5">
    <source>
        <dbReference type="ARBA" id="ARBA00023136"/>
    </source>
</evidence>
<dbReference type="Pfam" id="PF01925">
    <property type="entry name" value="TauE"/>
    <property type="match status" value="1"/>
</dbReference>
<evidence type="ECO:0000256" key="4">
    <source>
        <dbReference type="ARBA" id="ARBA00022989"/>
    </source>
</evidence>
<dbReference type="GO" id="GO:0005886">
    <property type="term" value="C:plasma membrane"/>
    <property type="evidence" value="ECO:0007669"/>
    <property type="project" value="UniProtKB-SubCell"/>
</dbReference>
<dbReference type="RefSeq" id="WP_015799067.1">
    <property type="nucleotide sequence ID" value="NC_013124.1"/>
</dbReference>
<feature type="transmembrane region" description="Helical" evidence="6">
    <location>
        <begin position="203"/>
        <end position="225"/>
    </location>
</feature>
<comment type="subcellular location">
    <subcellularLocation>
        <location evidence="6">Cell membrane</location>
        <topology evidence="6">Multi-pass membrane protein</topology>
    </subcellularLocation>
    <subcellularLocation>
        <location evidence="1">Membrane</location>
        <topology evidence="1">Multi-pass membrane protein</topology>
    </subcellularLocation>
</comment>
<feature type="transmembrane region" description="Helical" evidence="6">
    <location>
        <begin position="47"/>
        <end position="67"/>
    </location>
</feature>
<evidence type="ECO:0000313" key="7">
    <source>
        <dbReference type="EMBL" id="ACU54588.1"/>
    </source>
</evidence>
<gene>
    <name evidence="7" type="ordered locus">Afer_1672</name>
</gene>
<evidence type="ECO:0000256" key="3">
    <source>
        <dbReference type="ARBA" id="ARBA00022692"/>
    </source>
</evidence>
<evidence type="ECO:0000313" key="8">
    <source>
        <dbReference type="Proteomes" id="UP000000771"/>
    </source>
</evidence>
<keyword evidence="4 6" id="KW-1133">Transmembrane helix</keyword>
<dbReference type="InterPro" id="IPR002781">
    <property type="entry name" value="TM_pro_TauE-like"/>
</dbReference>
<dbReference type="Proteomes" id="UP000000771">
    <property type="component" value="Chromosome"/>
</dbReference>
<protein>
    <recommendedName>
        <fullName evidence="6">Probable membrane transporter protein</fullName>
    </recommendedName>
</protein>
<proteinExistence type="inferred from homology"/>
<reference evidence="7 8" key="1">
    <citation type="journal article" date="2009" name="Stand. Genomic Sci.">
        <title>Complete genome sequence of Acidimicrobium ferrooxidans type strain (ICP).</title>
        <authorList>
            <person name="Clum A."/>
            <person name="Nolan M."/>
            <person name="Lang E."/>
            <person name="Glavina Del Rio T."/>
            <person name="Tice H."/>
            <person name="Copeland A."/>
            <person name="Cheng J.F."/>
            <person name="Lucas S."/>
            <person name="Chen F."/>
            <person name="Bruce D."/>
            <person name="Goodwin L."/>
            <person name="Pitluck S."/>
            <person name="Ivanova N."/>
            <person name="Mavrommatis K."/>
            <person name="Mikhailova N."/>
            <person name="Pati A."/>
            <person name="Chen A."/>
            <person name="Palaniappan K."/>
            <person name="Goker M."/>
            <person name="Spring S."/>
            <person name="Land M."/>
            <person name="Hauser L."/>
            <person name="Chang Y.J."/>
            <person name="Jeffries C.C."/>
            <person name="Chain P."/>
            <person name="Bristow J."/>
            <person name="Eisen J.A."/>
            <person name="Markowitz V."/>
            <person name="Hugenholtz P."/>
            <person name="Kyrpides N.C."/>
            <person name="Klenk H.P."/>
            <person name="Lapidus A."/>
        </authorList>
    </citation>
    <scope>NUCLEOTIDE SEQUENCE [LARGE SCALE GENOMIC DNA]</scope>
    <source>
        <strain evidence="8">DSM 10331 / JCM 15462 / NBRC 103882 / ICP</strain>
    </source>
</reference>
<evidence type="ECO:0000256" key="2">
    <source>
        <dbReference type="ARBA" id="ARBA00009142"/>
    </source>
</evidence>
<dbReference type="KEGG" id="afo:Afer_1672"/>
<dbReference type="AlphaFoldDB" id="C7M0T0"/>